<dbReference type="Gene3D" id="3.10.20.90">
    <property type="entry name" value="Phosphatidylinositol 3-kinase Catalytic Subunit, Chain A, domain 1"/>
    <property type="match status" value="2"/>
</dbReference>
<dbReference type="AlphaFoldDB" id="A0A6P8RZ56"/>
<dbReference type="SUPFAM" id="SSF54236">
    <property type="entry name" value="Ubiquitin-like"/>
    <property type="match status" value="2"/>
</dbReference>
<gene>
    <name evidence="3" type="primary">ISG15</name>
</gene>
<dbReference type="RefSeq" id="XP_033810829.1">
    <property type="nucleotide sequence ID" value="XM_033954938.1"/>
</dbReference>
<dbReference type="CTD" id="9636"/>
<evidence type="ECO:0000313" key="3">
    <source>
        <dbReference type="RefSeq" id="XP_033810829.1"/>
    </source>
</evidence>
<dbReference type="SMART" id="SM00213">
    <property type="entry name" value="UBQ"/>
    <property type="match status" value="2"/>
</dbReference>
<dbReference type="Proteomes" id="UP000515159">
    <property type="component" value="Chromosome 8"/>
</dbReference>
<organism evidence="2 3">
    <name type="scientific">Geotrypetes seraphini</name>
    <name type="common">Gaboon caecilian</name>
    <name type="synonym">Caecilia seraphini</name>
    <dbReference type="NCBI Taxonomy" id="260995"/>
    <lineage>
        <taxon>Eukaryota</taxon>
        <taxon>Metazoa</taxon>
        <taxon>Chordata</taxon>
        <taxon>Craniata</taxon>
        <taxon>Vertebrata</taxon>
        <taxon>Euteleostomi</taxon>
        <taxon>Amphibia</taxon>
        <taxon>Gymnophiona</taxon>
        <taxon>Geotrypetes</taxon>
    </lineage>
</organism>
<dbReference type="FunCoup" id="A0A6P8RZ56">
    <property type="interactions" value="673"/>
</dbReference>
<dbReference type="InterPro" id="IPR000626">
    <property type="entry name" value="Ubiquitin-like_dom"/>
</dbReference>
<dbReference type="GeneID" id="117365050"/>
<name>A0A6P8RZ56_GEOSA</name>
<dbReference type="PROSITE" id="PS50053">
    <property type="entry name" value="UBIQUITIN_2"/>
    <property type="match status" value="2"/>
</dbReference>
<proteinExistence type="predicted"/>
<dbReference type="Pfam" id="PF00240">
    <property type="entry name" value="ubiquitin"/>
    <property type="match status" value="2"/>
</dbReference>
<dbReference type="PANTHER" id="PTHR10666">
    <property type="entry name" value="UBIQUITIN"/>
    <property type="match status" value="1"/>
</dbReference>
<dbReference type="KEGG" id="gsh:117365050"/>
<reference evidence="3" key="1">
    <citation type="submission" date="2025-08" db="UniProtKB">
        <authorList>
            <consortium name="RefSeq"/>
        </authorList>
    </citation>
    <scope>IDENTIFICATION</scope>
</reference>
<dbReference type="InParanoid" id="A0A6P8RZ56"/>
<keyword evidence="2" id="KW-1185">Reference proteome</keyword>
<evidence type="ECO:0000313" key="2">
    <source>
        <dbReference type="Proteomes" id="UP000515159"/>
    </source>
</evidence>
<protein>
    <submittedName>
        <fullName evidence="3">Ubiquitin-like protein ISG15</fullName>
    </submittedName>
</protein>
<evidence type="ECO:0000259" key="1">
    <source>
        <dbReference type="PROSITE" id="PS50053"/>
    </source>
</evidence>
<dbReference type="InterPro" id="IPR019956">
    <property type="entry name" value="Ubiquitin_dom"/>
</dbReference>
<dbReference type="InterPro" id="IPR029071">
    <property type="entry name" value="Ubiquitin-like_domsf"/>
</dbReference>
<feature type="domain" description="Ubiquitin-like" evidence="1">
    <location>
        <begin position="2"/>
        <end position="82"/>
    </location>
</feature>
<dbReference type="PRINTS" id="PR00348">
    <property type="entry name" value="UBIQUITIN"/>
</dbReference>
<feature type="domain" description="Ubiquitin-like" evidence="1">
    <location>
        <begin position="83"/>
        <end position="158"/>
    </location>
</feature>
<dbReference type="OrthoDB" id="1885901at2759"/>
<sequence length="158" mass="17608">MLNLNVKLLTGEVHAVRASPSMSVSTLMSQIESKTGVPSYQQKLAIKNDSGAFTELRDAGHLAEYNLSPGDTIMLMVKNEEPINVFLRKDNGRSSTYTIYPSEGVAEFRVRVQRQEGIQPGQFWLCYESKPLEDGHKLGEYNIAPDGTIFMNLRLRGG</sequence>
<dbReference type="InterPro" id="IPR050158">
    <property type="entry name" value="Ubiquitin_ubiquitin-like"/>
</dbReference>
<accession>A0A6P8RZ56</accession>